<evidence type="ECO:0000259" key="2">
    <source>
        <dbReference type="PROSITE" id="PS50263"/>
    </source>
</evidence>
<dbReference type="InterPro" id="IPR045254">
    <property type="entry name" value="Nit1/2_C-N_Hydrolase"/>
</dbReference>
<dbReference type="Gene3D" id="3.60.110.10">
    <property type="entry name" value="Carbon-nitrogen hydrolase"/>
    <property type="match status" value="1"/>
</dbReference>
<accession>A0A835Z6W6</accession>
<proteinExistence type="predicted"/>
<feature type="domain" description="CN hydrolase" evidence="2">
    <location>
        <begin position="71"/>
        <end position="324"/>
    </location>
</feature>
<reference evidence="3" key="1">
    <citation type="submission" date="2021-02" db="EMBL/GenBank/DDBJ databases">
        <title>First Annotated Genome of the Yellow-green Alga Tribonema minus.</title>
        <authorList>
            <person name="Mahan K.M."/>
        </authorList>
    </citation>
    <scope>NUCLEOTIDE SEQUENCE</scope>
    <source>
        <strain evidence="3">UTEX B ZZ1240</strain>
    </source>
</reference>
<dbReference type="PANTHER" id="PTHR23088:SF27">
    <property type="entry name" value="DEAMINATED GLUTATHIONE AMIDASE"/>
    <property type="match status" value="1"/>
</dbReference>
<name>A0A835Z6W6_9STRA</name>
<dbReference type="InterPro" id="IPR036526">
    <property type="entry name" value="C-N_Hydrolase_sf"/>
</dbReference>
<evidence type="ECO:0000313" key="4">
    <source>
        <dbReference type="Proteomes" id="UP000664859"/>
    </source>
</evidence>
<evidence type="ECO:0000256" key="1">
    <source>
        <dbReference type="ARBA" id="ARBA00022801"/>
    </source>
</evidence>
<dbReference type="EMBL" id="JAFCMP010000077">
    <property type="protein sequence ID" value="KAG5188130.1"/>
    <property type="molecule type" value="Genomic_DNA"/>
</dbReference>
<dbReference type="Proteomes" id="UP000664859">
    <property type="component" value="Unassembled WGS sequence"/>
</dbReference>
<dbReference type="FunFam" id="3.60.110.10:FF:000005">
    <property type="entry name" value="nitrilase homolog 1 isoform X1"/>
    <property type="match status" value="1"/>
</dbReference>
<dbReference type="AlphaFoldDB" id="A0A835Z6W6"/>
<sequence length="348" mass="37902">MLITAGRSLWRAVGVATLAAAPAPARVLRQSRHLAMTSMPLPDSSEVKKGASAAPDTAVYPALWSPEKNVSRIAVCQLCSTDDVEKNFAAVAKFAALAQECGASLACFPENFNFLGSGVRKSLDIAEPLEGKTLLRYRGLAKDLGIWLSLGGFQEKIDQQTEEGAEGDKEFIANCHVIIDAEGELKSRYRKLHMFDAPYVNLKESAFTKAGDSIAVANSPVGKLGVSICYDLRFPELYVALRQRGAEVILIPAAFTVPTGQAHWEVLLRARAIETQCYVVAAAQSGRHNEKRESYGHSMVVDPWGEVVARCADGEGMCVADIDLNRLREIRARMPVADHRRPEVYSGL</sequence>
<comment type="caution">
    <text evidence="3">The sequence shown here is derived from an EMBL/GenBank/DDBJ whole genome shotgun (WGS) entry which is preliminary data.</text>
</comment>
<organism evidence="3 4">
    <name type="scientific">Tribonema minus</name>
    <dbReference type="NCBI Taxonomy" id="303371"/>
    <lineage>
        <taxon>Eukaryota</taxon>
        <taxon>Sar</taxon>
        <taxon>Stramenopiles</taxon>
        <taxon>Ochrophyta</taxon>
        <taxon>PX clade</taxon>
        <taxon>Xanthophyceae</taxon>
        <taxon>Tribonematales</taxon>
        <taxon>Tribonemataceae</taxon>
        <taxon>Tribonema</taxon>
    </lineage>
</organism>
<dbReference type="InterPro" id="IPR003010">
    <property type="entry name" value="C-N_Hydrolase"/>
</dbReference>
<evidence type="ECO:0000313" key="3">
    <source>
        <dbReference type="EMBL" id="KAG5188130.1"/>
    </source>
</evidence>
<dbReference type="PROSITE" id="PS01227">
    <property type="entry name" value="UPF0012"/>
    <property type="match status" value="1"/>
</dbReference>
<dbReference type="CDD" id="cd07572">
    <property type="entry name" value="nit"/>
    <property type="match status" value="1"/>
</dbReference>
<dbReference type="InterPro" id="IPR001110">
    <property type="entry name" value="UPF0012_CS"/>
</dbReference>
<keyword evidence="4" id="KW-1185">Reference proteome</keyword>
<dbReference type="PANTHER" id="PTHR23088">
    <property type="entry name" value="NITRILASE-RELATED"/>
    <property type="match status" value="1"/>
</dbReference>
<gene>
    <name evidence="3" type="ORF">JKP88DRAFT_271740</name>
</gene>
<dbReference type="Pfam" id="PF00795">
    <property type="entry name" value="CN_hydrolase"/>
    <property type="match status" value="1"/>
</dbReference>
<dbReference type="SUPFAM" id="SSF56317">
    <property type="entry name" value="Carbon-nitrogen hydrolase"/>
    <property type="match status" value="1"/>
</dbReference>
<keyword evidence="1" id="KW-0378">Hydrolase</keyword>
<dbReference type="OrthoDB" id="10250282at2759"/>
<dbReference type="GO" id="GO:0016811">
    <property type="term" value="F:hydrolase activity, acting on carbon-nitrogen (but not peptide) bonds, in linear amides"/>
    <property type="evidence" value="ECO:0007669"/>
    <property type="project" value="InterPro"/>
</dbReference>
<protein>
    <submittedName>
        <fullName evidence="3">Nitrilase 1</fullName>
    </submittedName>
</protein>
<dbReference type="PROSITE" id="PS50263">
    <property type="entry name" value="CN_HYDROLASE"/>
    <property type="match status" value="1"/>
</dbReference>